<evidence type="ECO:0000256" key="5">
    <source>
        <dbReference type="ARBA" id="ARBA00022603"/>
    </source>
</evidence>
<sequence>MLYLVGLGLGDAKDITVKGLEAVRRCRRVYLEAYTSVLTVGKEALEEFYGKELTLADRETVEQEADSILKEAAVSDVAFLVVGDPFGATTHSDLVLRAAKLGVPYTVIHNASIMNAVGCCGLQLYNFGETVSVVFWTDTWKPESFFDKIERNRQNGMHTLCLLDIKVKEQSLENLMKGRKIYEPPRYMSVNQAAEQLLAIIQNRRLQGEEPGITENTLCVGLARVGAPDQKIASGTLSQLCTVQMGGPLQSLVVTGTLHPLELEMLQLFSVDRSSFEDHSKEPLK</sequence>
<keyword evidence="7 9" id="KW-0949">S-adenosyl-L-methionine</keyword>
<evidence type="ECO:0000259" key="10">
    <source>
        <dbReference type="Pfam" id="PF00590"/>
    </source>
</evidence>
<protein>
    <recommendedName>
        <fullName evidence="4">diphthine methyl ester synthase</fullName>
        <ecNumber evidence="4">2.1.1.314</ecNumber>
    </recommendedName>
</protein>
<dbReference type="EMBL" id="WBNH01011383">
    <property type="protein sequence ID" value="NXX85658.1"/>
    <property type="molecule type" value="Genomic_DNA"/>
</dbReference>
<dbReference type="CDD" id="cd11647">
    <property type="entry name" value="DHP5_DphB"/>
    <property type="match status" value="1"/>
</dbReference>
<dbReference type="InterPro" id="IPR004551">
    <property type="entry name" value="Dphthn_synthase"/>
</dbReference>
<dbReference type="GO" id="GO:0141133">
    <property type="term" value="F:diphthine methyl ester synthase activity"/>
    <property type="evidence" value="ECO:0007669"/>
    <property type="project" value="UniProtKB-EC"/>
</dbReference>
<feature type="non-terminal residue" evidence="11">
    <location>
        <position position="285"/>
    </location>
</feature>
<dbReference type="InterPro" id="IPR035996">
    <property type="entry name" value="4pyrrol_Methylase_sf"/>
</dbReference>
<evidence type="ECO:0000256" key="3">
    <source>
        <dbReference type="ARBA" id="ARBA00006729"/>
    </source>
</evidence>
<evidence type="ECO:0000313" key="12">
    <source>
        <dbReference type="Proteomes" id="UP000654395"/>
    </source>
</evidence>
<dbReference type="Proteomes" id="UP000654395">
    <property type="component" value="Unassembled WGS sequence"/>
</dbReference>
<evidence type="ECO:0000256" key="1">
    <source>
        <dbReference type="ARBA" id="ARBA00004006"/>
    </source>
</evidence>
<dbReference type="HAMAP" id="MF_01084">
    <property type="entry name" value="Diphthine_synth"/>
    <property type="match status" value="1"/>
</dbReference>
<comment type="function">
    <text evidence="1">S-adenosyl-L-methionine-dependent methyltransferase that catalyzes four methylations of the modified target histidine residue in translation elongation factor 2 (EF-2), to form an intermediate called diphthine methyl ester. The four successive methylation reactions represent the second step of diphthamide biosynthesis.</text>
</comment>
<dbReference type="PANTHER" id="PTHR10882:SF0">
    <property type="entry name" value="DIPHTHINE METHYL ESTER SYNTHASE"/>
    <property type="match status" value="1"/>
</dbReference>
<organism evidence="11 12">
    <name type="scientific">Urocolius indicus</name>
    <name type="common">Red-faced mousebird</name>
    <name type="synonym">Colius indicus</name>
    <dbReference type="NCBI Taxonomy" id="458196"/>
    <lineage>
        <taxon>Eukaryota</taxon>
        <taxon>Metazoa</taxon>
        <taxon>Chordata</taxon>
        <taxon>Craniata</taxon>
        <taxon>Vertebrata</taxon>
        <taxon>Euteleostomi</taxon>
        <taxon>Archelosauria</taxon>
        <taxon>Archosauria</taxon>
        <taxon>Dinosauria</taxon>
        <taxon>Saurischia</taxon>
        <taxon>Theropoda</taxon>
        <taxon>Coelurosauria</taxon>
        <taxon>Aves</taxon>
        <taxon>Neognathae</taxon>
        <taxon>Neoaves</taxon>
        <taxon>Telluraves</taxon>
        <taxon>Coraciimorphae</taxon>
        <taxon>Coliiformes</taxon>
        <taxon>Coliidae</taxon>
        <taxon>Urocolius</taxon>
    </lineage>
</organism>
<dbReference type="EC" id="2.1.1.314" evidence="4"/>
<feature type="binding site" evidence="9">
    <location>
        <begin position="112"/>
        <end position="113"/>
    </location>
    <ligand>
        <name>S-adenosyl-L-methionine</name>
        <dbReference type="ChEBI" id="CHEBI:59789"/>
    </ligand>
</feature>
<keyword evidence="6" id="KW-0808">Transferase</keyword>
<evidence type="ECO:0000256" key="8">
    <source>
        <dbReference type="ARBA" id="ARBA00048752"/>
    </source>
</evidence>
<evidence type="ECO:0000256" key="4">
    <source>
        <dbReference type="ARBA" id="ARBA00011927"/>
    </source>
</evidence>
<dbReference type="InterPro" id="IPR014776">
    <property type="entry name" value="4pyrrole_Mease_sub2"/>
</dbReference>
<feature type="binding site" evidence="9">
    <location>
        <position position="87"/>
    </location>
    <ligand>
        <name>S-adenosyl-L-methionine</name>
        <dbReference type="ChEBI" id="CHEBI:59789"/>
    </ligand>
</feature>
<dbReference type="Pfam" id="PF00590">
    <property type="entry name" value="TP_methylase"/>
    <property type="match status" value="1"/>
</dbReference>
<evidence type="ECO:0000256" key="6">
    <source>
        <dbReference type="ARBA" id="ARBA00022679"/>
    </source>
</evidence>
<keyword evidence="5" id="KW-0489">Methyltransferase</keyword>
<dbReference type="FunFam" id="3.40.1010.10:FF:000004">
    <property type="entry name" value="Putative diphthine synthase"/>
    <property type="match status" value="1"/>
</dbReference>
<keyword evidence="12" id="KW-1185">Reference proteome</keyword>
<feature type="binding site" evidence="9">
    <location>
        <position position="225"/>
    </location>
    <ligand>
        <name>S-adenosyl-L-methionine</name>
        <dbReference type="ChEBI" id="CHEBI:59789"/>
    </ligand>
</feature>
<evidence type="ECO:0000256" key="7">
    <source>
        <dbReference type="ARBA" id="ARBA00022691"/>
    </source>
</evidence>
<reference evidence="11" key="1">
    <citation type="submission" date="2020-02" db="EMBL/GenBank/DDBJ databases">
        <title>Bird 10,000 Genomes (B10K) Project - Family phase.</title>
        <authorList>
            <person name="Zhang G."/>
        </authorList>
    </citation>
    <scope>NUCLEOTIDE SEQUENCE</scope>
    <source>
        <strain evidence="11">B10K-DU-030-59</strain>
    </source>
</reference>
<dbReference type="InterPro" id="IPR000878">
    <property type="entry name" value="4pyrrol_Mease"/>
</dbReference>
<comment type="caution">
    <text evidence="11">The sequence shown here is derived from an EMBL/GenBank/DDBJ whole genome shotgun (WGS) entry which is preliminary data.</text>
</comment>
<dbReference type="Gene3D" id="3.30.950.10">
    <property type="entry name" value="Methyltransferase, Cobalt-precorrin-4 Transmethylase, Domain 2"/>
    <property type="match status" value="1"/>
</dbReference>
<comment type="catalytic activity">
    <reaction evidence="8">
        <text>2-[(3S)-amino-3-carboxypropyl]-L-histidyl-[translation elongation factor 2] + 4 S-adenosyl-L-methionine = diphthine methyl ester-[translation elongation factor 2] + 4 S-adenosyl-L-homocysteine + 3 H(+)</text>
        <dbReference type="Rhea" id="RHEA:42652"/>
        <dbReference type="Rhea" id="RHEA-COMP:9749"/>
        <dbReference type="Rhea" id="RHEA-COMP:10173"/>
        <dbReference type="ChEBI" id="CHEBI:15378"/>
        <dbReference type="ChEBI" id="CHEBI:57856"/>
        <dbReference type="ChEBI" id="CHEBI:59789"/>
        <dbReference type="ChEBI" id="CHEBI:73995"/>
        <dbReference type="ChEBI" id="CHEBI:79005"/>
        <dbReference type="EC" id="2.1.1.314"/>
    </reaction>
</comment>
<dbReference type="FunFam" id="3.30.950.10:FF:000004">
    <property type="entry name" value="Diphthine synthase putative"/>
    <property type="match status" value="1"/>
</dbReference>
<dbReference type="GO" id="GO:0017183">
    <property type="term" value="P:protein histidyl modification to diphthamide"/>
    <property type="evidence" value="ECO:0007669"/>
    <property type="project" value="UniProtKB-UniPathway"/>
</dbReference>
<accession>A0A852L8D1</accession>
<feature type="binding site" evidence="9">
    <location>
        <position position="163"/>
    </location>
    <ligand>
        <name>S-adenosyl-L-methionine</name>
        <dbReference type="ChEBI" id="CHEBI:59789"/>
    </ligand>
</feature>
<proteinExistence type="inferred from homology"/>
<dbReference type="SUPFAM" id="SSF53790">
    <property type="entry name" value="Tetrapyrrole methylase"/>
    <property type="match status" value="1"/>
</dbReference>
<feature type="binding site" evidence="9">
    <location>
        <position position="9"/>
    </location>
    <ligand>
        <name>S-adenosyl-L-methionine</name>
        <dbReference type="ChEBI" id="CHEBI:59789"/>
    </ligand>
</feature>
<name>A0A852L8D1_UROIN</name>
<gene>
    <name evidence="11" type="primary">Dph5</name>
    <name evidence="11" type="ORF">UROIND_R03598</name>
</gene>
<dbReference type="OrthoDB" id="2516at2759"/>
<evidence type="ECO:0000313" key="11">
    <source>
        <dbReference type="EMBL" id="NXX85658.1"/>
    </source>
</evidence>
<feature type="binding site" evidence="9">
    <location>
        <position position="250"/>
    </location>
    <ligand>
        <name>S-adenosyl-L-methionine</name>
        <dbReference type="ChEBI" id="CHEBI:59789"/>
    </ligand>
</feature>
<feature type="domain" description="Tetrapyrrole methylase" evidence="10">
    <location>
        <begin position="1"/>
        <end position="240"/>
    </location>
</feature>
<feature type="binding site" evidence="9">
    <location>
        <position position="84"/>
    </location>
    <ligand>
        <name>S-adenosyl-L-methionine</name>
        <dbReference type="ChEBI" id="CHEBI:59789"/>
    </ligand>
</feature>
<evidence type="ECO:0000256" key="9">
    <source>
        <dbReference type="PIRSR" id="PIRSR036432-1"/>
    </source>
</evidence>
<dbReference type="Gene3D" id="3.40.1010.10">
    <property type="entry name" value="Cobalt-precorrin-4 Transmethylase, Domain 1"/>
    <property type="match status" value="1"/>
</dbReference>
<dbReference type="InterPro" id="IPR014777">
    <property type="entry name" value="4pyrrole_Mease_sub1"/>
</dbReference>
<dbReference type="AlphaFoldDB" id="A0A852L8D1"/>
<evidence type="ECO:0000256" key="2">
    <source>
        <dbReference type="ARBA" id="ARBA00005156"/>
    </source>
</evidence>
<feature type="non-terminal residue" evidence="11">
    <location>
        <position position="1"/>
    </location>
</feature>
<dbReference type="UniPathway" id="UPA00559"/>
<dbReference type="NCBIfam" id="TIGR00522">
    <property type="entry name" value="dph5"/>
    <property type="match status" value="1"/>
</dbReference>
<dbReference type="PIRSF" id="PIRSF036432">
    <property type="entry name" value="Diphthine_synth"/>
    <property type="match status" value="1"/>
</dbReference>
<dbReference type="PANTHER" id="PTHR10882">
    <property type="entry name" value="DIPHTHINE SYNTHASE"/>
    <property type="match status" value="1"/>
</dbReference>
<comment type="similarity">
    <text evidence="3">Belongs to the diphthine synthase family.</text>
</comment>
<comment type="pathway">
    <text evidence="2">Protein modification; peptidyl-diphthamide biosynthesis.</text>
</comment>
<dbReference type="GO" id="GO:0032259">
    <property type="term" value="P:methylation"/>
    <property type="evidence" value="ECO:0007669"/>
    <property type="project" value="UniProtKB-KW"/>
</dbReference>